<sequence length="147" mass="16746">MTFVDEARMIDSVADFSDRLNGLDPDDDAFVLHVDDLVEQTSPATLEIAYSAIFRFFEAHPENDCGMPGTLIYMMEDYYPNYIDDLLDSIGRTPSANTVLMVNRILNSDVDSDLRRRLIQCLRDASMNSSGSPLVKEEARRYLERHT</sequence>
<evidence type="ECO:0000313" key="1">
    <source>
        <dbReference type="EMBL" id="EKK02624.1"/>
    </source>
</evidence>
<evidence type="ECO:0008006" key="3">
    <source>
        <dbReference type="Google" id="ProtNLM"/>
    </source>
</evidence>
<reference evidence="1 2" key="1">
    <citation type="journal article" date="2013" name="Mar. Genomics">
        <title>Expression of sulfatases in Rhodopirellula baltica and the diversity of sulfatases in the genus Rhodopirellula.</title>
        <authorList>
            <person name="Wegner C.E."/>
            <person name="Richter-Heitmann T."/>
            <person name="Klindworth A."/>
            <person name="Klockow C."/>
            <person name="Richter M."/>
            <person name="Achstetter T."/>
            <person name="Glockner F.O."/>
            <person name="Harder J."/>
        </authorList>
    </citation>
    <scope>NUCLEOTIDE SEQUENCE [LARGE SCALE GENOMIC DNA]</scope>
    <source>
        <strain evidence="1 2">SH28</strain>
    </source>
</reference>
<name>K5DIF6_RHOBT</name>
<accession>K5DIF6</accession>
<comment type="caution">
    <text evidence="1">The sequence shown here is derived from an EMBL/GenBank/DDBJ whole genome shotgun (WGS) entry which is preliminary data.</text>
</comment>
<gene>
    <name evidence="1" type="ORF">RBSH_02056</name>
</gene>
<evidence type="ECO:0000313" key="2">
    <source>
        <dbReference type="Proteomes" id="UP000007993"/>
    </source>
</evidence>
<dbReference type="EMBL" id="AMCW01000054">
    <property type="protein sequence ID" value="EKK02624.1"/>
    <property type="molecule type" value="Genomic_DNA"/>
</dbReference>
<dbReference type="PATRIC" id="fig|993517.3.peg.2225"/>
<dbReference type="Proteomes" id="UP000007993">
    <property type="component" value="Unassembled WGS sequence"/>
</dbReference>
<organism evidence="1 2">
    <name type="scientific">Rhodopirellula baltica SH28</name>
    <dbReference type="NCBI Taxonomy" id="993517"/>
    <lineage>
        <taxon>Bacteria</taxon>
        <taxon>Pseudomonadati</taxon>
        <taxon>Planctomycetota</taxon>
        <taxon>Planctomycetia</taxon>
        <taxon>Pirellulales</taxon>
        <taxon>Pirellulaceae</taxon>
        <taxon>Rhodopirellula</taxon>
    </lineage>
</organism>
<proteinExistence type="predicted"/>
<dbReference type="AlphaFoldDB" id="K5DIF6"/>
<protein>
    <recommendedName>
        <fullName evidence="3">Immunity protein 30 domain-containing protein</fullName>
    </recommendedName>
</protein>